<evidence type="ECO:0008006" key="4">
    <source>
        <dbReference type="Google" id="ProtNLM"/>
    </source>
</evidence>
<feature type="chain" id="PRO_5017250794" description="Kisspeptin 2" evidence="1">
    <location>
        <begin position="21"/>
        <end position="132"/>
    </location>
</feature>
<sequence length="132" mass="14442">MRTFALILAIAAFFQQGTMGKSSNEFVPVEPMDNSDYLESLQKDLSGVTLREAPGSDAADQKSLCYVVKENEAERQITCGLRLPRSSFNFNPFGLRFGKRARGDAPRASGAGAKTSKLLPYLMFIRDLGLSA</sequence>
<feature type="signal peptide" evidence="1">
    <location>
        <begin position="1"/>
        <end position="20"/>
    </location>
</feature>
<reference evidence="2" key="2">
    <citation type="submission" date="2025-09" db="UniProtKB">
        <authorList>
            <consortium name="Ensembl"/>
        </authorList>
    </citation>
    <scope>IDENTIFICATION</scope>
</reference>
<dbReference type="STRING" id="1676925.ENSPKIP00000024807"/>
<dbReference type="Proteomes" id="UP000261540">
    <property type="component" value="Unplaced"/>
</dbReference>
<dbReference type="Ensembl" id="ENSPKIT00000005527.1">
    <property type="protein sequence ID" value="ENSPKIP00000024807.1"/>
    <property type="gene ID" value="ENSPKIG00000007919.1"/>
</dbReference>
<name>A0A3B3S251_9TELE</name>
<dbReference type="AlphaFoldDB" id="A0A3B3S251"/>
<evidence type="ECO:0000256" key="1">
    <source>
        <dbReference type="SAM" id="SignalP"/>
    </source>
</evidence>
<evidence type="ECO:0000313" key="3">
    <source>
        <dbReference type="Proteomes" id="UP000261540"/>
    </source>
</evidence>
<keyword evidence="3" id="KW-1185">Reference proteome</keyword>
<protein>
    <recommendedName>
        <fullName evidence="4">Kisspeptin 2</fullName>
    </recommendedName>
</protein>
<organism evidence="2 3">
    <name type="scientific">Paramormyrops kingsleyae</name>
    <dbReference type="NCBI Taxonomy" id="1676925"/>
    <lineage>
        <taxon>Eukaryota</taxon>
        <taxon>Metazoa</taxon>
        <taxon>Chordata</taxon>
        <taxon>Craniata</taxon>
        <taxon>Vertebrata</taxon>
        <taxon>Euteleostomi</taxon>
        <taxon>Actinopterygii</taxon>
        <taxon>Neopterygii</taxon>
        <taxon>Teleostei</taxon>
        <taxon>Osteoglossocephala</taxon>
        <taxon>Osteoglossomorpha</taxon>
        <taxon>Osteoglossiformes</taxon>
        <taxon>Mormyridae</taxon>
        <taxon>Paramormyrops</taxon>
    </lineage>
</organism>
<reference evidence="2" key="1">
    <citation type="submission" date="2025-08" db="UniProtKB">
        <authorList>
            <consortium name="Ensembl"/>
        </authorList>
    </citation>
    <scope>IDENTIFICATION</scope>
</reference>
<evidence type="ECO:0000313" key="2">
    <source>
        <dbReference type="Ensembl" id="ENSPKIP00000024807.1"/>
    </source>
</evidence>
<keyword evidence="1" id="KW-0732">Signal</keyword>
<dbReference type="GeneTree" id="ENSGT00940000178181"/>
<accession>A0A3B3S251</accession>
<proteinExistence type="predicted"/>